<dbReference type="SUPFAM" id="SSF56801">
    <property type="entry name" value="Acetyl-CoA synthetase-like"/>
    <property type="match status" value="1"/>
</dbReference>
<reference evidence="3 4" key="1">
    <citation type="submission" date="2020-07" db="EMBL/GenBank/DDBJ databases">
        <authorList>
            <person name="Feng X."/>
        </authorList>
    </citation>
    <scope>NUCLEOTIDE SEQUENCE [LARGE SCALE GENOMIC DNA]</scope>
    <source>
        <strain evidence="3 4">JCM23202</strain>
    </source>
</reference>
<dbReference type="PROSITE" id="PS00455">
    <property type="entry name" value="AMP_BINDING"/>
    <property type="match status" value="1"/>
</dbReference>
<dbReference type="Pfam" id="PF00501">
    <property type="entry name" value="AMP-binding"/>
    <property type="match status" value="1"/>
</dbReference>
<dbReference type="Pfam" id="PF13193">
    <property type="entry name" value="AMP-binding_C"/>
    <property type="match status" value="1"/>
</dbReference>
<dbReference type="InterPro" id="IPR020459">
    <property type="entry name" value="AMP-binding"/>
</dbReference>
<dbReference type="GO" id="GO:0044550">
    <property type="term" value="P:secondary metabolite biosynthetic process"/>
    <property type="evidence" value="ECO:0007669"/>
    <property type="project" value="TreeGrafter"/>
</dbReference>
<feature type="domain" description="AMP-dependent synthetase/ligase" evidence="1">
    <location>
        <begin position="11"/>
        <end position="378"/>
    </location>
</feature>
<comment type="caution">
    <text evidence="3">The sequence shown here is derived from an EMBL/GenBank/DDBJ whole genome shotgun (WGS) entry which is preliminary data.</text>
</comment>
<dbReference type="Gene3D" id="3.30.300.30">
    <property type="match status" value="1"/>
</dbReference>
<sequence length="528" mass="59521">MLQTCLHQSIERNALERPDSIAFRCRGDLLTYAQLYTAACQLANTLLEQGLSPLDRVGIHMNKSLELPVAIYGILLAGGVYVPIDASAPLNRIEFIIQDCGIHFLVTNKEKRRTIASLEQNQKLPLRTVIGIQRDDTIHRTYVDWCSIYDSVSAPPENKAKEDDLAYIMYTSGSTGLPKGLMHTHRSGLAYARHSADLYQVVPEDILGNHAPIHFDISTFELLTGPFVGATTVLIPEEELMFPASLARLIERERLTFWYSVPLALTQLVLRGEWEGLDLSSLRWVLFGGEPFPPKYLSMLMDRLPGARFCNVYGPAEVNQCSYYHVPDKESLSDEPVPIGHIWDAAHHLLLDDENHLIEKEGTGELLISASTMMQGYWGRSDLNEKAFFHEEPVSGFKRRYYRTGDLMQRDQNGILHFLGRKDRQIKLRGYRIELDEIEAAFTQQLQVEEAAAIVVEDPQGEKTIVAYYKPSIGSSIDSKELLSTARKNLPSYAVPSRILSLDTFPRTGSGKIDRIKLAELDNERTVS</sequence>
<dbReference type="PANTHER" id="PTHR45527">
    <property type="entry name" value="NONRIBOSOMAL PEPTIDE SYNTHETASE"/>
    <property type="match status" value="1"/>
</dbReference>
<keyword evidence="4" id="KW-1185">Reference proteome</keyword>
<dbReference type="GO" id="GO:0043041">
    <property type="term" value="P:amino acid activation for nonribosomal peptide biosynthetic process"/>
    <property type="evidence" value="ECO:0007669"/>
    <property type="project" value="TreeGrafter"/>
</dbReference>
<dbReference type="Gene3D" id="3.40.50.12780">
    <property type="entry name" value="N-terminal domain of ligase-like"/>
    <property type="match status" value="1"/>
</dbReference>
<gene>
    <name evidence="3" type="ORF">H5P27_18140</name>
</gene>
<dbReference type="Proteomes" id="UP000526501">
    <property type="component" value="Unassembled WGS sequence"/>
</dbReference>
<dbReference type="InterPro" id="IPR010071">
    <property type="entry name" value="AA_adenyl_dom"/>
</dbReference>
<dbReference type="GO" id="GO:0031177">
    <property type="term" value="F:phosphopantetheine binding"/>
    <property type="evidence" value="ECO:0007669"/>
    <property type="project" value="TreeGrafter"/>
</dbReference>
<evidence type="ECO:0000313" key="3">
    <source>
        <dbReference type="EMBL" id="MBC2607980.1"/>
    </source>
</evidence>
<feature type="domain" description="AMP-binding enzyme C-terminal" evidence="2">
    <location>
        <begin position="437"/>
        <end position="512"/>
    </location>
</feature>
<dbReference type="GO" id="GO:0005737">
    <property type="term" value="C:cytoplasm"/>
    <property type="evidence" value="ECO:0007669"/>
    <property type="project" value="TreeGrafter"/>
</dbReference>
<dbReference type="CDD" id="cd05930">
    <property type="entry name" value="A_NRPS"/>
    <property type="match status" value="1"/>
</dbReference>
<dbReference type="PANTHER" id="PTHR45527:SF1">
    <property type="entry name" value="FATTY ACID SYNTHASE"/>
    <property type="match status" value="1"/>
</dbReference>
<name>A0A7X1BBM9_9BACT</name>
<dbReference type="NCBIfam" id="TIGR01733">
    <property type="entry name" value="AA-adenyl-dom"/>
    <property type="match status" value="1"/>
</dbReference>
<dbReference type="InterPro" id="IPR025110">
    <property type="entry name" value="AMP-bd_C"/>
</dbReference>
<evidence type="ECO:0000259" key="2">
    <source>
        <dbReference type="Pfam" id="PF13193"/>
    </source>
</evidence>
<proteinExistence type="predicted"/>
<dbReference type="AlphaFoldDB" id="A0A7X1BBM9"/>
<organism evidence="3 4">
    <name type="scientific">Pelagicoccus albus</name>
    <dbReference type="NCBI Taxonomy" id="415222"/>
    <lineage>
        <taxon>Bacteria</taxon>
        <taxon>Pseudomonadati</taxon>
        <taxon>Verrucomicrobiota</taxon>
        <taxon>Opitutia</taxon>
        <taxon>Puniceicoccales</taxon>
        <taxon>Pelagicoccaceae</taxon>
        <taxon>Pelagicoccus</taxon>
    </lineage>
</organism>
<evidence type="ECO:0000313" key="4">
    <source>
        <dbReference type="Proteomes" id="UP000526501"/>
    </source>
</evidence>
<dbReference type="PRINTS" id="PR00154">
    <property type="entry name" value="AMPBINDING"/>
</dbReference>
<dbReference type="RefSeq" id="WP_185661839.1">
    <property type="nucleotide sequence ID" value="NZ_CAWPOO010000013.1"/>
</dbReference>
<accession>A0A7X1BBM9</accession>
<dbReference type="EMBL" id="JACHVC010000013">
    <property type="protein sequence ID" value="MBC2607980.1"/>
    <property type="molecule type" value="Genomic_DNA"/>
</dbReference>
<dbReference type="InterPro" id="IPR000873">
    <property type="entry name" value="AMP-dep_synth/lig_dom"/>
</dbReference>
<protein>
    <submittedName>
        <fullName evidence="3">Amino acid adenylation domain-containing protein</fullName>
    </submittedName>
</protein>
<evidence type="ECO:0000259" key="1">
    <source>
        <dbReference type="Pfam" id="PF00501"/>
    </source>
</evidence>
<dbReference type="InterPro" id="IPR042099">
    <property type="entry name" value="ANL_N_sf"/>
</dbReference>
<dbReference type="InterPro" id="IPR045851">
    <property type="entry name" value="AMP-bd_C_sf"/>
</dbReference>
<dbReference type="InterPro" id="IPR020845">
    <property type="entry name" value="AMP-binding_CS"/>
</dbReference>